<feature type="domain" description="Bcl-2 Bcl-2 homology region 1-3" evidence="4">
    <location>
        <begin position="640"/>
        <end position="739"/>
    </location>
</feature>
<dbReference type="InterPro" id="IPR046371">
    <property type="entry name" value="Bcl-2_BH1-3"/>
</dbReference>
<feature type="compositionally biased region" description="Basic and acidic residues" evidence="3">
    <location>
        <begin position="322"/>
        <end position="340"/>
    </location>
</feature>
<feature type="compositionally biased region" description="Basic and acidic residues" evidence="3">
    <location>
        <begin position="1"/>
        <end position="26"/>
    </location>
</feature>
<name>A0AA88YKF0_PINIB</name>
<evidence type="ECO:0000256" key="3">
    <source>
        <dbReference type="SAM" id="MobiDB-lite"/>
    </source>
</evidence>
<dbReference type="PANTHER" id="PTHR15758:SF2">
    <property type="entry name" value="BCL-2-LIKE PROTEIN 13"/>
    <property type="match status" value="1"/>
</dbReference>
<dbReference type="SUPFAM" id="SSF56854">
    <property type="entry name" value="Bcl-2 inhibitors of programmed cell death"/>
    <property type="match status" value="1"/>
</dbReference>
<feature type="region of interest" description="Disordered" evidence="3">
    <location>
        <begin position="1"/>
        <end position="42"/>
    </location>
</feature>
<gene>
    <name evidence="5" type="ORF">FSP39_021108</name>
</gene>
<dbReference type="EMBL" id="VSWD01000007">
    <property type="protein sequence ID" value="KAK3098599.1"/>
    <property type="molecule type" value="Genomic_DNA"/>
</dbReference>
<feature type="compositionally biased region" description="Basic and acidic residues" evidence="3">
    <location>
        <begin position="428"/>
        <end position="444"/>
    </location>
</feature>
<dbReference type="InterPro" id="IPR042398">
    <property type="entry name" value="BCL2L13"/>
</dbReference>
<dbReference type="GO" id="GO:0006915">
    <property type="term" value="P:apoptotic process"/>
    <property type="evidence" value="ECO:0007669"/>
    <property type="project" value="UniProtKB-KW"/>
</dbReference>
<feature type="compositionally biased region" description="Basic residues" evidence="3">
    <location>
        <begin position="597"/>
        <end position="609"/>
    </location>
</feature>
<feature type="compositionally biased region" description="Basic and acidic residues" evidence="3">
    <location>
        <begin position="205"/>
        <end position="217"/>
    </location>
</feature>
<evidence type="ECO:0000313" key="5">
    <source>
        <dbReference type="EMBL" id="KAK3098599.1"/>
    </source>
</evidence>
<dbReference type="Proteomes" id="UP001186944">
    <property type="component" value="Unassembled WGS sequence"/>
</dbReference>
<dbReference type="GO" id="GO:0016020">
    <property type="term" value="C:membrane"/>
    <property type="evidence" value="ECO:0007669"/>
    <property type="project" value="TreeGrafter"/>
</dbReference>
<feature type="region of interest" description="Disordered" evidence="3">
    <location>
        <begin position="538"/>
        <end position="562"/>
    </location>
</feature>
<feature type="compositionally biased region" description="Low complexity" evidence="3">
    <location>
        <begin position="218"/>
        <end position="235"/>
    </location>
</feature>
<comment type="similarity">
    <text evidence="1">Belongs to the Bcl-2 family.</text>
</comment>
<feature type="compositionally biased region" description="Basic and acidic residues" evidence="3">
    <location>
        <begin position="282"/>
        <end position="313"/>
    </location>
</feature>
<evidence type="ECO:0000256" key="1">
    <source>
        <dbReference type="ARBA" id="ARBA00009458"/>
    </source>
</evidence>
<dbReference type="InterPro" id="IPR036834">
    <property type="entry name" value="Bcl-2-like_sf"/>
</dbReference>
<protein>
    <recommendedName>
        <fullName evidence="4">Bcl-2 Bcl-2 homology region 1-3 domain-containing protein</fullName>
    </recommendedName>
</protein>
<dbReference type="Gene3D" id="1.10.437.10">
    <property type="entry name" value="Blc2-like"/>
    <property type="match status" value="1"/>
</dbReference>
<feature type="region of interest" description="Disordered" evidence="3">
    <location>
        <begin position="380"/>
        <end position="407"/>
    </location>
</feature>
<feature type="region of interest" description="Disordered" evidence="3">
    <location>
        <begin position="582"/>
        <end position="624"/>
    </location>
</feature>
<proteinExistence type="inferred from homology"/>
<feature type="compositionally biased region" description="Basic residues" evidence="3">
    <location>
        <begin position="384"/>
        <end position="393"/>
    </location>
</feature>
<dbReference type="PANTHER" id="PTHR15758">
    <property type="entry name" value="BCL-2-LIKE PROTEIN 13"/>
    <property type="match status" value="1"/>
</dbReference>
<keyword evidence="2" id="KW-0053">Apoptosis</keyword>
<keyword evidence="6" id="KW-1185">Reference proteome</keyword>
<feature type="region of interest" description="Disordered" evidence="3">
    <location>
        <begin position="77"/>
        <end position="340"/>
    </location>
</feature>
<evidence type="ECO:0000256" key="2">
    <source>
        <dbReference type="ARBA" id="ARBA00022703"/>
    </source>
</evidence>
<accession>A0AA88YKF0</accession>
<dbReference type="GO" id="GO:0005739">
    <property type="term" value="C:mitochondrion"/>
    <property type="evidence" value="ECO:0007669"/>
    <property type="project" value="TreeGrafter"/>
</dbReference>
<evidence type="ECO:0000313" key="6">
    <source>
        <dbReference type="Proteomes" id="UP001186944"/>
    </source>
</evidence>
<reference evidence="5" key="1">
    <citation type="submission" date="2019-08" db="EMBL/GenBank/DDBJ databases">
        <title>The improved chromosome-level genome for the pearl oyster Pinctada fucata martensii using PacBio sequencing and Hi-C.</title>
        <authorList>
            <person name="Zheng Z."/>
        </authorList>
    </citation>
    <scope>NUCLEOTIDE SEQUENCE</scope>
    <source>
        <strain evidence="5">ZZ-2019</strain>
        <tissue evidence="5">Adductor muscle</tissue>
    </source>
</reference>
<evidence type="ECO:0000259" key="4">
    <source>
        <dbReference type="Pfam" id="PF00452"/>
    </source>
</evidence>
<comment type="caution">
    <text evidence="5">The sequence shown here is derived from an EMBL/GenBank/DDBJ whole genome shotgun (WGS) entry which is preliminary data.</text>
</comment>
<feature type="region of interest" description="Disordered" evidence="3">
    <location>
        <begin position="421"/>
        <end position="453"/>
    </location>
</feature>
<sequence length="753" mass="83972">MAEKSDGLQDQYRETFHMLRTHLPEKMKKKSPNPPPTKDEVRAEAMKILEAFLKQQLEKEKYEACIDTGYQRVVEDEVIETDGPTPSDSLSQKSSGSKRKDWTQPSPVGKKSVTSHQGSIHSLMDDSIDFPFADGAEGDSDSVSKSLHDVRARSLPTEILSSVKQKDPTILSKSLSPSSSISVKPSSSKDGPRDAIETGGNGADNLDKRRNIVDSRSRLSPPKNKSKSSSPFKSSSEGRETIDSMKTSGRRRFRSGSISESDTADEELIISPRRKKKSVFTRIKERLDRSRTREKERGNSKRDRILRAPSLEKTKRRRTKDKTKARGSDVVDSPEKKANVLEEKHTHTHGHVEQHHYENGDHTGVLRQEEIWESTDINDMERSQHRHQERHQKIKESREVGGDSESAGGFWGTIKRLTSFRKRTKPSAMKESRSADINDRKKGNSQDYNRSLSMGPNVTEVEVRDTPNGHLIHRTTIKTSPTDDVPTGLNEGAELEKMAKNRSFVLDFDSDEVVRRRLMNSGQVDTVVDRQVHRRFYGRDQDLDEDGPTGAKALPSPLSPAEEREKLYCDIAERLAAIGDSYVSPQSESTSSPGPSNHHHHRGHHHSHQQTHTTSESTQATDSVDGEGLNALERELRDCLRHIGDHMSSTGQINISPETATSAALDIVKHATYNTFANAMKQTVGDGQSWNQVATVFLLTKRAVNLAGQGGAVAVHIKDMAVQYVADKFAGWIVDQGGWDTVLESSSTDSELD</sequence>
<organism evidence="5 6">
    <name type="scientific">Pinctada imbricata</name>
    <name type="common">Atlantic pearl-oyster</name>
    <name type="synonym">Pinctada martensii</name>
    <dbReference type="NCBI Taxonomy" id="66713"/>
    <lineage>
        <taxon>Eukaryota</taxon>
        <taxon>Metazoa</taxon>
        <taxon>Spiralia</taxon>
        <taxon>Lophotrochozoa</taxon>
        <taxon>Mollusca</taxon>
        <taxon>Bivalvia</taxon>
        <taxon>Autobranchia</taxon>
        <taxon>Pteriomorphia</taxon>
        <taxon>Pterioida</taxon>
        <taxon>Pterioidea</taxon>
        <taxon>Pteriidae</taxon>
        <taxon>Pinctada</taxon>
    </lineage>
</organism>
<dbReference type="AlphaFoldDB" id="A0AA88YKF0"/>
<feature type="compositionally biased region" description="Low complexity" evidence="3">
    <location>
        <begin position="170"/>
        <end position="188"/>
    </location>
</feature>
<dbReference type="InterPro" id="IPR002475">
    <property type="entry name" value="Bcl2-like"/>
</dbReference>
<dbReference type="Pfam" id="PF00452">
    <property type="entry name" value="Bcl-2"/>
    <property type="match status" value="1"/>
</dbReference>
<dbReference type="GO" id="GO:0042981">
    <property type="term" value="P:regulation of apoptotic process"/>
    <property type="evidence" value="ECO:0007669"/>
    <property type="project" value="InterPro"/>
</dbReference>
<dbReference type="PROSITE" id="PS50062">
    <property type="entry name" value="BCL2_FAMILY"/>
    <property type="match status" value="1"/>
</dbReference>